<dbReference type="InterPro" id="IPR010364">
    <property type="entry name" value="Uncharacterised_IM_CreD"/>
</dbReference>
<protein>
    <submittedName>
        <fullName evidence="2">Cell envelope integrity protein CreD</fullName>
    </submittedName>
</protein>
<accession>A0ABT8BWG3</accession>
<reference evidence="3" key="1">
    <citation type="journal article" date="2019" name="Int. J. Syst. Evol. Microbiol.">
        <title>The Global Catalogue of Microorganisms (GCM) 10K type strain sequencing project: providing services to taxonomists for standard genome sequencing and annotation.</title>
        <authorList>
            <consortium name="The Broad Institute Genomics Platform"/>
            <consortium name="The Broad Institute Genome Sequencing Center for Infectious Disease"/>
            <person name="Wu L."/>
            <person name="Ma J."/>
        </authorList>
    </citation>
    <scope>NUCLEOTIDE SEQUENCE [LARGE SCALE GENOMIC DNA]</scope>
    <source>
        <strain evidence="3">CECT 7398</strain>
    </source>
</reference>
<evidence type="ECO:0000313" key="3">
    <source>
        <dbReference type="Proteomes" id="UP001238540"/>
    </source>
</evidence>
<keyword evidence="1" id="KW-0812">Transmembrane</keyword>
<feature type="transmembrane region" description="Helical" evidence="1">
    <location>
        <begin position="352"/>
        <end position="374"/>
    </location>
</feature>
<feature type="transmembrane region" description="Helical" evidence="1">
    <location>
        <begin position="404"/>
        <end position="422"/>
    </location>
</feature>
<dbReference type="PIRSF" id="PIRSF004548">
    <property type="entry name" value="CreD"/>
    <property type="match status" value="1"/>
</dbReference>
<gene>
    <name evidence="2" type="primary">creD</name>
    <name evidence="2" type="ORF">QWZ16_17140</name>
</gene>
<evidence type="ECO:0000313" key="2">
    <source>
        <dbReference type="EMBL" id="MDN3611328.1"/>
    </source>
</evidence>
<proteinExistence type="predicted"/>
<dbReference type="Pfam" id="PF06123">
    <property type="entry name" value="CreD"/>
    <property type="match status" value="1"/>
</dbReference>
<dbReference type="Proteomes" id="UP001238540">
    <property type="component" value="Unassembled WGS sequence"/>
</dbReference>
<keyword evidence="1" id="KW-1133">Transmembrane helix</keyword>
<keyword evidence="1" id="KW-0472">Membrane</keyword>
<feature type="transmembrane region" description="Helical" evidence="1">
    <location>
        <begin position="381"/>
        <end position="398"/>
    </location>
</feature>
<feature type="transmembrane region" description="Helical" evidence="1">
    <location>
        <begin position="327"/>
        <end position="346"/>
    </location>
</feature>
<organism evidence="2 3">
    <name type="scientific">Vibrio ostreicida</name>
    <dbReference type="NCBI Taxonomy" id="526588"/>
    <lineage>
        <taxon>Bacteria</taxon>
        <taxon>Pseudomonadati</taxon>
        <taxon>Pseudomonadota</taxon>
        <taxon>Gammaproteobacteria</taxon>
        <taxon>Vibrionales</taxon>
        <taxon>Vibrionaceae</taxon>
        <taxon>Vibrio</taxon>
    </lineage>
</organism>
<sequence length="451" mass="50047">MKNVLNNPLGIKFGLVLVLILLLQIPDAMVSGLISERSVRQDTVRDEIAQSSSTEQRIVGPLMVIDYTQTRTREGRTDSEPRQAFILPQSLEVRANLDSFEKYRGIYRARLYNADTALQGAFDLSLLKAWNRGAITDINVVVGVRDSRGLIRIDTMTLADRQVDIIPGTGLIPLAQGFRTRLDRNALDLTQALTFDLRFLLQGMSKLQVTPLGQSTQVELSSTWPHPSFIGDALPISSDVSPAGFRAQWTTNNVSTNITPLFQDCMSDTTLCDEFNQRQFGVDLIDPVDHYLKSHRAINYSLLVMTLVFASFFLLEVLQARQVHPIQYGFAGLALALFYLLLISLSEHTGFNWAYVISACASTGLLSVYVGGVFHHARHGAVFGVSLLCLYALLFGLIQAENYALLMGSVLCFSVLTLVMMLTKNVDWYAQADPRSGSAHPAPPRLRNDDE</sequence>
<dbReference type="EMBL" id="JAUFQC010000027">
    <property type="protein sequence ID" value="MDN3611328.1"/>
    <property type="molecule type" value="Genomic_DNA"/>
</dbReference>
<dbReference type="NCBIfam" id="NF008712">
    <property type="entry name" value="PRK11715.1-1"/>
    <property type="match status" value="1"/>
</dbReference>
<dbReference type="RefSeq" id="WP_170882834.1">
    <property type="nucleotide sequence ID" value="NZ_JABEYA020000006.1"/>
</dbReference>
<comment type="caution">
    <text evidence="2">The sequence shown here is derived from an EMBL/GenBank/DDBJ whole genome shotgun (WGS) entry which is preliminary data.</text>
</comment>
<name>A0ABT8BWG3_9VIBR</name>
<keyword evidence="3" id="KW-1185">Reference proteome</keyword>
<dbReference type="PANTHER" id="PTHR30092:SF0">
    <property type="entry name" value="INNER MEMBRANE PROTEIN CRED"/>
    <property type="match status" value="1"/>
</dbReference>
<feature type="transmembrane region" description="Helical" evidence="1">
    <location>
        <begin position="297"/>
        <end position="315"/>
    </location>
</feature>
<dbReference type="PANTHER" id="PTHR30092">
    <property type="entry name" value="INNER MEMBRANE PROTEIN CRED"/>
    <property type="match status" value="1"/>
</dbReference>
<evidence type="ECO:0000256" key="1">
    <source>
        <dbReference type="SAM" id="Phobius"/>
    </source>
</evidence>